<dbReference type="HAMAP" id="MF_02093">
    <property type="entry name" value="Beta_carotene_diox"/>
    <property type="match status" value="1"/>
</dbReference>
<dbReference type="GO" id="GO:0005886">
    <property type="term" value="C:plasma membrane"/>
    <property type="evidence" value="ECO:0007669"/>
    <property type="project" value="UniProtKB-SubCell"/>
</dbReference>
<evidence type="ECO:0000313" key="2">
    <source>
        <dbReference type="EMBL" id="WKK76602.2"/>
    </source>
</evidence>
<dbReference type="EC" id="1.13.11.63" evidence="1"/>
<keyword evidence="1" id="KW-0408">Iron</keyword>
<keyword evidence="3" id="KW-1185">Reference proteome</keyword>
<keyword evidence="1" id="KW-1133">Transmembrane helix</keyword>
<comment type="similarity">
    <text evidence="1">Belongs to the Brp/Blh beta-carotene diooxygenase family.</text>
</comment>
<dbReference type="InterPro" id="IPR022270">
    <property type="entry name" value="Blh_diox"/>
</dbReference>
<reference evidence="2 3" key="1">
    <citation type="submission" date="2023-08" db="EMBL/GenBank/DDBJ databases">
        <title>Comparative genomics and taxonomic characterization of three novel marine species of genus Marivirga.</title>
        <authorList>
            <person name="Muhammad N."/>
            <person name="Kim S.-G."/>
        </authorList>
    </citation>
    <scope>NUCLEOTIDE SEQUENCE [LARGE SCALE GENOMIC DNA]</scope>
    <source>
        <strain evidence="2 3">BDSF4-3</strain>
    </source>
</reference>
<dbReference type="EMBL" id="CP129971">
    <property type="protein sequence ID" value="WKK76602.2"/>
    <property type="molecule type" value="Genomic_DNA"/>
</dbReference>
<feature type="transmembrane region" description="Helical" evidence="1">
    <location>
        <begin position="195"/>
        <end position="220"/>
    </location>
</feature>
<comment type="subcellular location">
    <subcellularLocation>
        <location evidence="1">Cell membrane</location>
        <topology evidence="1">Multi-pass membrane protein</topology>
    </subcellularLocation>
</comment>
<accession>A0AA49GER3</accession>
<dbReference type="GO" id="GO:0003834">
    <property type="term" value="F:beta-carotene 15,15'-dioxygenase activity"/>
    <property type="evidence" value="ECO:0007669"/>
    <property type="project" value="UniProtKB-EC"/>
</dbReference>
<proteinExistence type="inferred from homology"/>
<keyword evidence="1" id="KW-1003">Cell membrane</keyword>
<feature type="transmembrane region" description="Helical" evidence="1">
    <location>
        <begin position="6"/>
        <end position="22"/>
    </location>
</feature>
<dbReference type="GO" id="GO:0016121">
    <property type="term" value="P:carotene catabolic process"/>
    <property type="evidence" value="ECO:0007669"/>
    <property type="project" value="UniProtKB-UniRule"/>
</dbReference>
<gene>
    <name evidence="2" type="ORF">QYS49_04675</name>
</gene>
<sequence>MLKTNFLHIVITLILISIYPWLETLAFETQLQITLAMIFLLGIPHGAIDHVLLRKKHQTKKDQFKFYSFYLGLIGVYVGLWVFMPYLSLTLFFLISFYHFGQSQFSDVNIPEKSTIKKLLYLSWGGSIISGLFFHHYDRLIGFFSETSHFAATSSVITLNNLKYFFLISSAITITLMVLLLIGKTKNKNRFGTELMIFLLLHLAFFTIPPLLAFALYFAIWHSLKVLYQEYVFLDQKRKKFDFSKFIKELLPFSAISIIGASLLLFAFSYFEFNISPFFLTIIFLSVLTLPHSIVMDNWYQKFQNKA</sequence>
<name>A0AA49GER3_9BACT</name>
<feature type="transmembrane region" description="Helical" evidence="1">
    <location>
        <begin position="250"/>
        <end position="271"/>
    </location>
</feature>
<keyword evidence="1" id="KW-0560">Oxidoreductase</keyword>
<protein>
    <recommendedName>
        <fullName evidence="1">Probable beta-carotene 15,15'-dioxygenase</fullName>
        <ecNumber evidence="1">1.13.11.63</ecNumber>
    </recommendedName>
</protein>
<dbReference type="GO" id="GO:0010436">
    <property type="term" value="F:carotenoid dioxygenase activity"/>
    <property type="evidence" value="ECO:0007669"/>
    <property type="project" value="UniProtKB-UniRule"/>
</dbReference>
<keyword evidence="1" id="KW-0472">Membrane</keyword>
<organism evidence="2 3">
    <name type="scientific">Marivirga salinarum</name>
    <dbReference type="NCBI Taxonomy" id="3059078"/>
    <lineage>
        <taxon>Bacteria</taxon>
        <taxon>Pseudomonadati</taxon>
        <taxon>Bacteroidota</taxon>
        <taxon>Cytophagia</taxon>
        <taxon>Cytophagales</taxon>
        <taxon>Marivirgaceae</taxon>
        <taxon>Marivirga</taxon>
    </lineage>
</organism>
<comment type="function">
    <text evidence="1">Catalyzes the cleavage of beta-carotene at its central double bond (15,15') to yield two molecules of all-trans-retinal.</text>
</comment>
<feature type="transmembrane region" description="Helical" evidence="1">
    <location>
        <begin position="278"/>
        <end position="296"/>
    </location>
</feature>
<comment type="cofactor">
    <cofactor evidence="1">
        <name>Fe(2+)</name>
        <dbReference type="ChEBI" id="CHEBI:29033"/>
    </cofactor>
</comment>
<dbReference type="GO" id="GO:0005506">
    <property type="term" value="F:iron ion binding"/>
    <property type="evidence" value="ECO:0007669"/>
    <property type="project" value="UniProtKB-UniRule"/>
</dbReference>
<evidence type="ECO:0000256" key="1">
    <source>
        <dbReference type="HAMAP-Rule" id="MF_02093"/>
    </source>
</evidence>
<evidence type="ECO:0000313" key="3">
    <source>
        <dbReference type="Proteomes" id="UP001230496"/>
    </source>
</evidence>
<dbReference type="RefSeq" id="WP_308350273.1">
    <property type="nucleotide sequence ID" value="NZ_CP129971.1"/>
</dbReference>
<feature type="transmembrane region" description="Helical" evidence="1">
    <location>
        <begin position="119"/>
        <end position="137"/>
    </location>
</feature>
<comment type="catalytic activity">
    <reaction evidence="1">
        <text>all-trans-beta-carotene + O2 = 2 all-trans-retinal</text>
        <dbReference type="Rhea" id="RHEA:32887"/>
        <dbReference type="ChEBI" id="CHEBI:15379"/>
        <dbReference type="ChEBI" id="CHEBI:17579"/>
        <dbReference type="ChEBI" id="CHEBI:17898"/>
        <dbReference type="EC" id="1.13.11.63"/>
    </reaction>
</comment>
<keyword evidence="1" id="KW-0223">Dioxygenase</keyword>
<dbReference type="Proteomes" id="UP001230496">
    <property type="component" value="Chromosome"/>
</dbReference>
<comment type="caution">
    <text evidence="1">Lacks conserved residue(s) required for the propagation of feature annotation.</text>
</comment>
<dbReference type="AlphaFoldDB" id="A0AA49GER3"/>
<feature type="transmembrane region" description="Helical" evidence="1">
    <location>
        <begin position="68"/>
        <end position="98"/>
    </location>
</feature>
<dbReference type="Pfam" id="PF15461">
    <property type="entry name" value="BCD"/>
    <property type="match status" value="1"/>
</dbReference>
<dbReference type="KEGG" id="msaa:QYS49_04675"/>
<keyword evidence="1" id="KW-0812">Transmembrane</keyword>
<dbReference type="NCBIfam" id="TIGR03753">
    <property type="entry name" value="blh_monoox"/>
    <property type="match status" value="1"/>
</dbReference>
<feature type="transmembrane region" description="Helical" evidence="1">
    <location>
        <begin position="164"/>
        <end position="183"/>
    </location>
</feature>
<keyword evidence="1" id="KW-0479">Metal-binding</keyword>
<feature type="transmembrane region" description="Helical" evidence="1">
    <location>
        <begin position="29"/>
        <end position="48"/>
    </location>
</feature>